<feature type="region of interest" description="Disordered" evidence="1">
    <location>
        <begin position="314"/>
        <end position="370"/>
    </location>
</feature>
<sequence length="370" mass="42037">MANEMTVQKTESLSNSEAFTNKVLKEFGSNVAGNIQVTDYQRQLIQGYFIATDRALKMAEEKRVSKNENNKDHKWDNPDPINWNTVDLNALALDVVHYARMGLDMMQDNHLSAIPFKDNNRVARTGTKMYVVNLMPGYNGIQYIAEKYALEKPVSVTVELVYSTDTFKPLKKNRENRVESYDFEINNAFDRGEIVGGFGYIEYTEPTKNKLIIMTMKDILKRKPDKASGEFWGGKKTAWEKGQKVEVETEGWFEEMCLKTVKREVYSAKNMPRDPKKIDDAYEYMRMQEIRLAQMETQEVIDAEANQVVIDTEAQETPQKPAQPAFLTDDGGQQALDLGNPTKPQAQPQPARNTTAARTTAATRTAGPTF</sequence>
<dbReference type="InterPro" id="IPR018330">
    <property type="entry name" value="RecT_fam"/>
</dbReference>
<evidence type="ECO:0000256" key="1">
    <source>
        <dbReference type="SAM" id="MobiDB-lite"/>
    </source>
</evidence>
<reference evidence="2 3" key="1">
    <citation type="submission" date="2018-02" db="EMBL/GenBank/DDBJ databases">
        <title>Complete genome sequencing of Faecalibacterium prausnitzii strains isolated from the human gut.</title>
        <authorList>
            <person name="Fitzgerald B.C."/>
            <person name="Shkoporov A.N."/>
            <person name="Ross P.R."/>
            <person name="Hill C."/>
        </authorList>
    </citation>
    <scope>NUCLEOTIDE SEQUENCE [LARGE SCALE GENOMIC DNA]</scope>
    <source>
        <strain evidence="2 3">APC942/31-1</strain>
    </source>
</reference>
<comment type="caution">
    <text evidence="2">The sequence shown here is derived from an EMBL/GenBank/DDBJ whole genome shotgun (WGS) entry which is preliminary data.</text>
</comment>
<dbReference type="RefSeq" id="WP_114001900.1">
    <property type="nucleotide sequence ID" value="NZ_PSQG01000006.1"/>
</dbReference>
<dbReference type="Pfam" id="PF03837">
    <property type="entry name" value="RecT"/>
    <property type="match status" value="1"/>
</dbReference>
<dbReference type="AlphaFoldDB" id="A0A367G4H1"/>
<accession>A0A367G4H1</accession>
<organism evidence="2 3">
    <name type="scientific">Blautia obeum</name>
    <dbReference type="NCBI Taxonomy" id="40520"/>
    <lineage>
        <taxon>Bacteria</taxon>
        <taxon>Bacillati</taxon>
        <taxon>Bacillota</taxon>
        <taxon>Clostridia</taxon>
        <taxon>Lachnospirales</taxon>
        <taxon>Lachnospiraceae</taxon>
        <taxon>Blautia</taxon>
    </lineage>
</organism>
<dbReference type="GO" id="GO:0006259">
    <property type="term" value="P:DNA metabolic process"/>
    <property type="evidence" value="ECO:0007669"/>
    <property type="project" value="InterPro"/>
</dbReference>
<dbReference type="EMBL" id="PSQG01000006">
    <property type="protein sequence ID" value="RCH44904.1"/>
    <property type="molecule type" value="Genomic_DNA"/>
</dbReference>
<evidence type="ECO:0000313" key="3">
    <source>
        <dbReference type="Proteomes" id="UP000253208"/>
    </source>
</evidence>
<dbReference type="GO" id="GO:0003677">
    <property type="term" value="F:DNA binding"/>
    <property type="evidence" value="ECO:0007669"/>
    <property type="project" value="InterPro"/>
</dbReference>
<gene>
    <name evidence="2" type="ORF">C4886_05490</name>
</gene>
<feature type="compositionally biased region" description="Low complexity" evidence="1">
    <location>
        <begin position="351"/>
        <end position="370"/>
    </location>
</feature>
<name>A0A367G4H1_9FIRM</name>
<evidence type="ECO:0000313" key="2">
    <source>
        <dbReference type="EMBL" id="RCH44904.1"/>
    </source>
</evidence>
<proteinExistence type="predicted"/>
<protein>
    <submittedName>
        <fullName evidence="2">Recombinational DNA repair protein (RecE pathway)</fullName>
    </submittedName>
</protein>
<dbReference type="Proteomes" id="UP000253208">
    <property type="component" value="Unassembled WGS sequence"/>
</dbReference>